<feature type="region of interest" description="Disordered" evidence="1">
    <location>
        <begin position="1"/>
        <end position="71"/>
    </location>
</feature>
<evidence type="ECO:0000313" key="4">
    <source>
        <dbReference type="Proteomes" id="UP000660262"/>
    </source>
</evidence>
<proteinExistence type="predicted"/>
<accession>A0A830H5P7</accession>
<dbReference type="Pfam" id="PF14655">
    <property type="entry name" value="RAB3GAP2_N"/>
    <property type="match status" value="1"/>
</dbReference>
<evidence type="ECO:0000256" key="1">
    <source>
        <dbReference type="SAM" id="MobiDB-lite"/>
    </source>
</evidence>
<name>A0A830H5P7_9CHLO</name>
<dbReference type="InterPro" id="IPR026059">
    <property type="entry name" value="Rab3GAP2"/>
</dbReference>
<reference evidence="3" key="1">
    <citation type="submission" date="2020-10" db="EMBL/GenBank/DDBJ databases">
        <title>Unveiling of a novel bifunctional photoreceptor, Dualchrome1, isolated from a cosmopolitan green alga.</title>
        <authorList>
            <person name="Suzuki S."/>
            <person name="Kawachi M."/>
        </authorList>
    </citation>
    <scope>NUCLEOTIDE SEQUENCE</scope>
    <source>
        <strain evidence="3">NIES 2893</strain>
    </source>
</reference>
<keyword evidence="4" id="KW-1185">Reference proteome</keyword>
<dbReference type="AlphaFoldDB" id="A0A830H5P7"/>
<sequence length="554" mass="57328">MALPPSSPIQLPPLPREVCRQSGGGDGGDGVVSSSSSSLFSWMHSHGGGDHDDDDNVDRDDDVNGSQHRRHGMHVGIRNRLALSTSCEEFELEGLRGVDEGESSAGSVVGECKWRLAIANLDWVLITSATATSWTCVPLHLPPGRTARAITFISALNAQLMAVADDKGGLAVITVGAVLCYEPGLLPRGEPALRIADVPLNAENDGGILVVGASTVALVPAFAVAAAHAAAKNKSAMPRLARYLWRVPSALPIADAVLVWRGAAPDSPADVLRNRFYRGAGAGAAAATSHSESVDDLVADAERFFTEEVNEDQGKSTLGTAGVLVAACAQSAPDATLACFSLPVYAGQLSEPEEPDGGGANNSGTHTSDGNGGGGFFAIKAGTSLLNAGGRAINFLADRSRTVATAVSFAKDAAAAIQESTDASPAARVLSSFADARRRAWCIAASASGRIAAMADNLGRVCLIDTATAVSIGLPAIYRIFKGARDAQCVVVGEKRVAILLPKLRQVQVHLASADQSKAAELTADGVSSDAILLAHGEHVFIVDTHESHVKQMM</sequence>
<evidence type="ECO:0000259" key="2">
    <source>
        <dbReference type="Pfam" id="PF14655"/>
    </source>
</evidence>
<dbReference type="PANTHER" id="PTHR12472">
    <property type="entry name" value="RAB3-GAP REGULATORY DOMAIN"/>
    <property type="match status" value="1"/>
</dbReference>
<feature type="compositionally biased region" description="Pro residues" evidence="1">
    <location>
        <begin position="1"/>
        <end position="15"/>
    </location>
</feature>
<dbReference type="InterPro" id="IPR032839">
    <property type="entry name" value="RAB3GAP_N"/>
</dbReference>
<organism evidence="3 4">
    <name type="scientific">Pycnococcus provasolii</name>
    <dbReference type="NCBI Taxonomy" id="41880"/>
    <lineage>
        <taxon>Eukaryota</taxon>
        <taxon>Viridiplantae</taxon>
        <taxon>Chlorophyta</taxon>
        <taxon>Pseudoscourfieldiophyceae</taxon>
        <taxon>Pseudoscourfieldiales</taxon>
        <taxon>Pycnococcaceae</taxon>
        <taxon>Pycnococcus</taxon>
    </lineage>
</organism>
<feature type="compositionally biased region" description="Acidic residues" evidence="1">
    <location>
        <begin position="51"/>
        <end position="63"/>
    </location>
</feature>
<dbReference type="EMBL" id="BNJQ01000003">
    <property type="protein sequence ID" value="GHP02395.1"/>
    <property type="molecule type" value="Genomic_DNA"/>
</dbReference>
<dbReference type="PANTHER" id="PTHR12472:SF0">
    <property type="entry name" value="RAB3 GTPASE-ACTIVATING PROTEIN NON-CATALYTIC SUBUNIT"/>
    <property type="match status" value="1"/>
</dbReference>
<gene>
    <name evidence="3" type="ORF">PPROV_000115200</name>
</gene>
<dbReference type="Proteomes" id="UP000660262">
    <property type="component" value="Unassembled WGS sequence"/>
</dbReference>
<evidence type="ECO:0000313" key="3">
    <source>
        <dbReference type="EMBL" id="GHP02395.1"/>
    </source>
</evidence>
<comment type="caution">
    <text evidence="3">The sequence shown here is derived from an EMBL/GenBank/DDBJ whole genome shotgun (WGS) entry which is preliminary data.</text>
</comment>
<protein>
    <recommendedName>
        <fullName evidence="2">Rab3-GAP regulatory subunit N-terminal domain-containing protein</fullName>
    </recommendedName>
</protein>
<feature type="domain" description="Rab3-GAP regulatory subunit N-terminal" evidence="2">
    <location>
        <begin position="422"/>
        <end position="490"/>
    </location>
</feature>